<comment type="caution">
    <text evidence="5">The sequence shown here is derived from an EMBL/GenBank/DDBJ whole genome shotgun (WGS) entry which is preliminary data.</text>
</comment>
<dbReference type="InterPro" id="IPR006558">
    <property type="entry name" value="LamG-like"/>
</dbReference>
<evidence type="ECO:0000313" key="5">
    <source>
        <dbReference type="EMBL" id="GID67821.1"/>
    </source>
</evidence>
<organism evidence="5 6">
    <name type="scientific">Actinoplanes cyaneus</name>
    <dbReference type="NCBI Taxonomy" id="52696"/>
    <lineage>
        <taxon>Bacteria</taxon>
        <taxon>Bacillati</taxon>
        <taxon>Actinomycetota</taxon>
        <taxon>Actinomycetes</taxon>
        <taxon>Micromonosporales</taxon>
        <taxon>Micromonosporaceae</taxon>
        <taxon>Actinoplanes</taxon>
    </lineage>
</organism>
<sequence length="2265" mass="235043">MSHHWRHRSVHRRTGHLFPATGRALAAALAVALAVVMSDNVLPPAARADPAAAPPAAGAKLERPDELSALATARTTGKPVTITGKTTATSEFVALPSGSIELTTYTAPVRVRRGDDWVPVDLTLHRATDGSISPAAHPEGLRITGRRSATSGALATLGAGDRQVAMGWAGALPEPELSGNTATYAEVLPQVDLVVEATRTGFEQFVVVKSRAAARRVASLSLPITGPSVASQKRDATGALVLADAKGRTIVTAPTPLMWDATTSADGETPQRRAVVRSSARKRPAAAGRHAGVDLTLTPDLAWIDDPATTFPVTIDPALAVATTFDTYVKDGDSADHGGANDLQLGLLSGTGGKRTRSFVTWDTTALRGKQITSATAQFYNWYSTTCTATSWEIWSTGATTSDTRWANQPAWSAREATSTQTKGFSSSCSDGWVSITATSFFQRAATANATRGYMGIRATDETSTSAFKQFRSRNAADNAQVPKATVTYNSIPVVGTRSTTPATSCATGTSRPYLASRTPALKAAASDSDGTAQKVTFEWWPAGGTAKIGSATVSVASGATASTTVPAGAFAENGTYSWRVNTSDGTTTSAWSPFCEFTVDTTAPGTAPAVSSTSYPAGTWSGAPGTAGTFTLSAVGVADVKSYVYGLDTNPPATTKAAAALGAAVDVPVTPATAGPHTLYVQSVDRAGNKSPLTSYAFSVGAAAVLSPSEGATSAGLTRLQGSAPPSVTGATFQWRRADTDAWVNVPAGDVRSAAGGTAVNWPVAMSGGTSAALNWNVRQTLANANSPASLTGRWWLNETSGSTAADSSGKAHDATTSGGVTWSGDHGGSAVLNGADGYIRTNAPVIDTTGSFTVSAWVNLTDTSDHRVLLSQSGTRQASFAIQYEKDAKRWELIRWGQDVDDPAQAYTVDSLAEPRLNSWTHLAAVFDKTTSSMQLYVDGVLQGGATFATPIAGNGPLLIGSAIWNAAPAAFWKGGIADVQAYTAALSGAQVATIAQGGQAVNTSAPLTGPLQVRAVYTGSTSSNSAPTHFVFDPAQADAEAGKVGPGDVNLLTGNLEVTEADAAIDSYAAQLSVSRTFNSRSARDFDNTHMFGPGWTSSAVVDTTGLLYGGLTVSGSLVQVTRTEDGILGFTQAATAGGVTSFTPQVGEEDLSLTYTAATNTYVLSTRGGVKVTFTAAGVAGRYAPTRVDQPGVAQSTTMSWEAATVDGVGVVRPTKVLAPLPGGVTCTTPAAGCRLLTFTYATATTATATARGDYAGRLSKVSFTAFDPATSAMRTVDLSAYQYDAGGRLAAQWDPRLDNGTTHLQTVYTYHADGTLASAGPDATRAWTFAYTTVPGDLGAGRLASASRTALTAGTATTTVVYRLPLSGTGAPYQLSTAQTLRWGQTEAPVYATAIFDPGQIPAGNQAGGVLPTSWTRATVTYLDANGRVVDTVTPGGHTTATWYDAYGNETRSLTAANLAAALTASSSDTAAQEAALAEAVSTVTVYSADGLTELSTVGPAHQVTLADGAVVTGRSVVLTSSDQNAAAPCPCGLTTTQRTGTQYVDANGATVNADLVTKTTAYDWDLRKDVTVTTDPGAAPHLNLVERTSYDDAGLVTSLTRPGGGGSDTTAYTTRTTYYRAGTGSGHTECDSRPEWANLVCRTDPAGQPASGPALPATVATYNYYLQEATVTERTAAGVLRTTTTTYDGAERVATIAVTGSTGQPVSTTRSVFDPATGHIAQVQAVGADNTVLARTTVGVDGLDRDSSYLDADGAASTVGYDLLGRIQTRSGTLGTRTYTFDQNGEARGLPTQVVDSRAGTFTATYDPDGRVVTETWPTGITVTHTYDAVGETGVTYTKPGCGLSDCTLYSQSRTAGSNGQPAATVSPFSGEAYTYDAAARLTAVQDTQHSTCTTRTYRFNAAGDRTGLTTYAPGQDDGCQTATADTARTWTYDTADRITNAGYQYDVLGNATAIPAEDTQTAETGPVTLGYYVNGRIRSITQNGTSTAYELDAGNERVRSWTDPQGVTHVNHYTAAGQRDAAWTDEGDGNRTMPVAGLSGIAGTVTVGATTDVAWRLSDLDGDLVATVAGADTAVSAFTLTDEYGTLEDSSQAGAVRYAWLGERQHAADNPGGLVSMGSRVYNPATGSFTADDPIPGGGVSRYGYCGGDPLGCRDTSGEGECSGWGIFKICGKVTNNWISDKPGEIAHHRNSRGKPSTTNGQNFCRLKPAKHSWKAPCSFKDTDLLCNKGKWKIVHDDEHLPMYVRKQDRGWCSHMTK</sequence>
<dbReference type="InterPro" id="IPR042837">
    <property type="entry name" value="PTX3"/>
</dbReference>
<evidence type="ECO:0000259" key="4">
    <source>
        <dbReference type="SMART" id="SM00560"/>
    </source>
</evidence>
<accession>A0A919ME43</accession>
<dbReference type="Gene3D" id="2.60.120.200">
    <property type="match status" value="1"/>
</dbReference>
<dbReference type="NCBIfam" id="TIGR03696">
    <property type="entry name" value="Rhs_assc_core"/>
    <property type="match status" value="1"/>
</dbReference>
<feature type="domain" description="LamG-like jellyroll fold" evidence="4">
    <location>
        <begin position="852"/>
        <end position="992"/>
    </location>
</feature>
<dbReference type="PANTHER" id="PTHR46943:SF1">
    <property type="entry name" value="PENTRAXIN-RELATED PROTEIN PTX3"/>
    <property type="match status" value="1"/>
</dbReference>
<dbReference type="SUPFAM" id="SSF49899">
    <property type="entry name" value="Concanavalin A-like lectins/glucanases"/>
    <property type="match status" value="1"/>
</dbReference>
<keyword evidence="1" id="KW-0732">Signal</keyword>
<dbReference type="Gene3D" id="2.180.10.10">
    <property type="entry name" value="RHS repeat-associated core"/>
    <property type="match status" value="1"/>
</dbReference>
<evidence type="ECO:0000313" key="6">
    <source>
        <dbReference type="Proteomes" id="UP000619479"/>
    </source>
</evidence>
<reference evidence="5" key="1">
    <citation type="submission" date="2021-01" db="EMBL/GenBank/DDBJ databases">
        <title>Whole genome shotgun sequence of Actinoplanes cyaneus NBRC 14990.</title>
        <authorList>
            <person name="Komaki H."/>
            <person name="Tamura T."/>
        </authorList>
    </citation>
    <scope>NUCLEOTIDE SEQUENCE</scope>
    <source>
        <strain evidence="5">NBRC 14990</strain>
    </source>
</reference>
<dbReference type="Proteomes" id="UP000619479">
    <property type="component" value="Unassembled WGS sequence"/>
</dbReference>
<dbReference type="InterPro" id="IPR013320">
    <property type="entry name" value="ConA-like_dom_sf"/>
</dbReference>
<evidence type="ECO:0000256" key="3">
    <source>
        <dbReference type="SAM" id="MobiDB-lite"/>
    </source>
</evidence>
<dbReference type="SMART" id="SM00560">
    <property type="entry name" value="LamGL"/>
    <property type="match status" value="1"/>
</dbReference>
<feature type="region of interest" description="Disordered" evidence="3">
    <location>
        <begin position="803"/>
        <end position="827"/>
    </location>
</feature>
<dbReference type="InterPro" id="IPR022385">
    <property type="entry name" value="Rhs_assc_core"/>
</dbReference>
<dbReference type="Pfam" id="PF13385">
    <property type="entry name" value="Laminin_G_3"/>
    <property type="match status" value="1"/>
</dbReference>
<evidence type="ECO:0000256" key="2">
    <source>
        <dbReference type="ARBA" id="ARBA00023157"/>
    </source>
</evidence>
<dbReference type="EMBL" id="BOMH01000041">
    <property type="protein sequence ID" value="GID67821.1"/>
    <property type="molecule type" value="Genomic_DNA"/>
</dbReference>
<evidence type="ECO:0000256" key="1">
    <source>
        <dbReference type="ARBA" id="ARBA00022729"/>
    </source>
</evidence>
<protein>
    <recommendedName>
        <fullName evidence="4">LamG-like jellyroll fold domain-containing protein</fullName>
    </recommendedName>
</protein>
<dbReference type="PANTHER" id="PTHR46943">
    <property type="entry name" value="PENTRAXIN-RELATED PROTEIN PTX3"/>
    <property type="match status" value="1"/>
</dbReference>
<name>A0A919ME43_9ACTN</name>
<keyword evidence="6" id="KW-1185">Reference proteome</keyword>
<keyword evidence="2" id="KW-1015">Disulfide bond</keyword>
<gene>
    <name evidence="5" type="ORF">Acy02nite_57020</name>
</gene>
<proteinExistence type="predicted"/>
<dbReference type="RefSeq" id="WP_203745953.1">
    <property type="nucleotide sequence ID" value="NZ_BOMH01000041.1"/>
</dbReference>
<dbReference type="GO" id="GO:0006955">
    <property type="term" value="P:immune response"/>
    <property type="evidence" value="ECO:0007669"/>
    <property type="project" value="InterPro"/>
</dbReference>